<evidence type="ECO:0000313" key="9">
    <source>
        <dbReference type="Proteomes" id="UP000267268"/>
    </source>
</evidence>
<keyword evidence="6" id="KW-0812">Transmembrane</keyword>
<dbReference type="AlphaFoldDB" id="A0A3Q9FNE4"/>
<dbReference type="CDD" id="cd07560">
    <property type="entry name" value="Peptidase_S41_CPP"/>
    <property type="match status" value="1"/>
</dbReference>
<dbReference type="Proteomes" id="UP000267268">
    <property type="component" value="Chromosome 1"/>
</dbReference>
<keyword evidence="9" id="KW-1185">Reference proteome</keyword>
<dbReference type="PROSITE" id="PS50106">
    <property type="entry name" value="PDZ"/>
    <property type="match status" value="1"/>
</dbReference>
<dbReference type="SMART" id="SM00245">
    <property type="entry name" value="TSPc"/>
    <property type="match status" value="1"/>
</dbReference>
<evidence type="ECO:0000313" key="8">
    <source>
        <dbReference type="EMBL" id="AZQ62682.1"/>
    </source>
</evidence>
<evidence type="ECO:0000256" key="4">
    <source>
        <dbReference type="ARBA" id="ARBA00022825"/>
    </source>
</evidence>
<dbReference type="Gene3D" id="3.30.750.44">
    <property type="match status" value="1"/>
</dbReference>
<dbReference type="NCBIfam" id="TIGR00225">
    <property type="entry name" value="prc"/>
    <property type="match status" value="1"/>
</dbReference>
<evidence type="ECO:0000256" key="2">
    <source>
        <dbReference type="ARBA" id="ARBA00022670"/>
    </source>
</evidence>
<dbReference type="PANTHER" id="PTHR32060:SF30">
    <property type="entry name" value="CARBOXY-TERMINAL PROCESSING PROTEASE CTPA"/>
    <property type="match status" value="1"/>
</dbReference>
<dbReference type="GO" id="GO:0030288">
    <property type="term" value="C:outer membrane-bounded periplasmic space"/>
    <property type="evidence" value="ECO:0007669"/>
    <property type="project" value="TreeGrafter"/>
</dbReference>
<evidence type="ECO:0000256" key="1">
    <source>
        <dbReference type="ARBA" id="ARBA00009179"/>
    </source>
</evidence>
<dbReference type="SMART" id="SM00228">
    <property type="entry name" value="PDZ"/>
    <property type="match status" value="1"/>
</dbReference>
<dbReference type="InterPro" id="IPR036034">
    <property type="entry name" value="PDZ_sf"/>
</dbReference>
<dbReference type="InterPro" id="IPR001478">
    <property type="entry name" value="PDZ"/>
</dbReference>
<dbReference type="InterPro" id="IPR029045">
    <property type="entry name" value="ClpP/crotonase-like_dom_sf"/>
</dbReference>
<dbReference type="Pfam" id="PF03572">
    <property type="entry name" value="Peptidase_S41"/>
    <property type="match status" value="1"/>
</dbReference>
<dbReference type="RefSeq" id="WP_126614420.1">
    <property type="nucleotide sequence ID" value="NZ_CP034562.1"/>
</dbReference>
<dbReference type="SUPFAM" id="SSF52096">
    <property type="entry name" value="ClpP/crotonase"/>
    <property type="match status" value="1"/>
</dbReference>
<dbReference type="KEGG" id="fll:EI427_10670"/>
<dbReference type="Gene3D" id="2.30.42.10">
    <property type="match status" value="1"/>
</dbReference>
<keyword evidence="6" id="KW-0472">Membrane</keyword>
<dbReference type="EMBL" id="CP034562">
    <property type="protein sequence ID" value="AZQ62682.1"/>
    <property type="molecule type" value="Genomic_DNA"/>
</dbReference>
<reference evidence="8 9" key="1">
    <citation type="submission" date="2018-12" db="EMBL/GenBank/DDBJ databases">
        <title>Flammeovirga pectinis sp. nov., isolated from the gut of the Korean scallop, Patinopecten yessoensis.</title>
        <authorList>
            <person name="Bae J.-W."/>
            <person name="Jeong Y.-S."/>
            <person name="Kang W."/>
        </authorList>
    </citation>
    <scope>NUCLEOTIDE SEQUENCE [LARGE SCALE GENOMIC DNA]</scope>
    <source>
        <strain evidence="8 9">L12M1</strain>
    </source>
</reference>
<evidence type="ECO:0000259" key="7">
    <source>
        <dbReference type="PROSITE" id="PS50106"/>
    </source>
</evidence>
<keyword evidence="2 5" id="KW-0645">Protease</keyword>
<dbReference type="SUPFAM" id="SSF50156">
    <property type="entry name" value="PDZ domain-like"/>
    <property type="match status" value="1"/>
</dbReference>
<dbReference type="GO" id="GO:0008236">
    <property type="term" value="F:serine-type peptidase activity"/>
    <property type="evidence" value="ECO:0007669"/>
    <property type="project" value="UniProtKB-KW"/>
</dbReference>
<sequence>MTEPKSTKKDNLLELKAWIPLVIGVSIGIGVIIGTHLRSPSVSSKRLAVDSNATKFEKLLNYVDKYYVDSVDINDLTQKAIDHVLDDLDPHTIYVPPTEADAMASRLEDGFEGVGIEFRVIDDTLKVVSVMKGGPSIKTGIRAGDKIITVNGDTIAGKLITNSEIVKKLRGKKGTTVDVGIRRKKENDLLAFSITRGKVPTPSVESAYMLDEETGYIKISKFGTKTYEEFHNALLNLKSDGMYNLVLDLRDNGGGFLGQAVKIADDLLPKNDLIVYTEGKGKEFTEKEFSVRRPDFNGPIIVLVNERSASASEIVTGALQDHDRAVIVGRRTYGKGLVQRQIRLKDNSLLRLTISRYYTPSGRSIQKPYGEGISYDDDINQRYKSGELFNKDSIKLDKMPQFKTDADRIVYGGGGIIPDNFVPLDTTSMGIYYYTLEHTDMLRDFALDYASDRYITLQEEGLDSFINSFDKDANIIPALEKFSVENGITKRRKKHNDQIINNYLTHRVKVLIARAMWGDEGYYKVVNTKDPMIKEAKSLIEKGLATQDTIQKKTEG</sequence>
<name>A0A3Q9FNE4_9BACT</name>
<dbReference type="CDD" id="cd06782">
    <property type="entry name" value="cpPDZ_CPP-like"/>
    <property type="match status" value="1"/>
</dbReference>
<dbReference type="GO" id="GO:0004175">
    <property type="term" value="F:endopeptidase activity"/>
    <property type="evidence" value="ECO:0007669"/>
    <property type="project" value="TreeGrafter"/>
</dbReference>
<dbReference type="InterPro" id="IPR005151">
    <property type="entry name" value="Tail-specific_protease"/>
</dbReference>
<accession>A0A3Q9FNE4</accession>
<dbReference type="OrthoDB" id="9812068at2"/>
<keyword evidence="3 5" id="KW-0378">Hydrolase</keyword>
<evidence type="ECO:0000256" key="3">
    <source>
        <dbReference type="ARBA" id="ARBA00022801"/>
    </source>
</evidence>
<dbReference type="GO" id="GO:0007165">
    <property type="term" value="P:signal transduction"/>
    <property type="evidence" value="ECO:0007669"/>
    <property type="project" value="TreeGrafter"/>
</dbReference>
<proteinExistence type="inferred from homology"/>
<evidence type="ECO:0000256" key="6">
    <source>
        <dbReference type="SAM" id="Phobius"/>
    </source>
</evidence>
<keyword evidence="6" id="KW-1133">Transmembrane helix</keyword>
<dbReference type="Gene3D" id="3.90.226.10">
    <property type="entry name" value="2-enoyl-CoA Hydratase, Chain A, domain 1"/>
    <property type="match status" value="1"/>
</dbReference>
<dbReference type="Pfam" id="PF13180">
    <property type="entry name" value="PDZ_2"/>
    <property type="match status" value="1"/>
</dbReference>
<evidence type="ECO:0000256" key="5">
    <source>
        <dbReference type="RuleBase" id="RU004404"/>
    </source>
</evidence>
<feature type="domain" description="PDZ" evidence="7">
    <location>
        <begin position="101"/>
        <end position="170"/>
    </location>
</feature>
<keyword evidence="4 5" id="KW-0720">Serine protease</keyword>
<comment type="similarity">
    <text evidence="1 5">Belongs to the peptidase S41A family.</text>
</comment>
<dbReference type="InterPro" id="IPR004447">
    <property type="entry name" value="Peptidase_S41A"/>
</dbReference>
<dbReference type="GO" id="GO:0006508">
    <property type="term" value="P:proteolysis"/>
    <property type="evidence" value="ECO:0007669"/>
    <property type="project" value="UniProtKB-KW"/>
</dbReference>
<protein>
    <submittedName>
        <fullName evidence="8">S41 family peptidase</fullName>
    </submittedName>
</protein>
<gene>
    <name evidence="8" type="ORF">EI427_10670</name>
</gene>
<organism evidence="8 9">
    <name type="scientific">Flammeovirga pectinis</name>
    <dbReference type="NCBI Taxonomy" id="2494373"/>
    <lineage>
        <taxon>Bacteria</taxon>
        <taxon>Pseudomonadati</taxon>
        <taxon>Bacteroidota</taxon>
        <taxon>Cytophagia</taxon>
        <taxon>Cytophagales</taxon>
        <taxon>Flammeovirgaceae</taxon>
        <taxon>Flammeovirga</taxon>
    </lineage>
</organism>
<feature type="transmembrane region" description="Helical" evidence="6">
    <location>
        <begin position="17"/>
        <end position="37"/>
    </location>
</feature>
<dbReference type="PANTHER" id="PTHR32060">
    <property type="entry name" value="TAIL-SPECIFIC PROTEASE"/>
    <property type="match status" value="1"/>
</dbReference>